<gene>
    <name evidence="1" type="ORF">SDC9_127925</name>
</gene>
<sequence length="53" mass="6140">MMFRLKGSEKMYTVYHGRTRKTGEERVVFIDELKMDEKGVLSVDGPSTSEKEL</sequence>
<proteinExistence type="predicted"/>
<evidence type="ECO:0000313" key="1">
    <source>
        <dbReference type="EMBL" id="MPM80874.1"/>
    </source>
</evidence>
<dbReference type="InterPro" id="IPR023296">
    <property type="entry name" value="Glyco_hydro_beta-prop_sf"/>
</dbReference>
<reference evidence="1" key="1">
    <citation type="submission" date="2019-08" db="EMBL/GenBank/DDBJ databases">
        <authorList>
            <person name="Kucharzyk K."/>
            <person name="Murdoch R.W."/>
            <person name="Higgins S."/>
            <person name="Loffler F."/>
        </authorList>
    </citation>
    <scope>NUCLEOTIDE SEQUENCE</scope>
</reference>
<dbReference type="Gene3D" id="2.115.10.20">
    <property type="entry name" value="Glycosyl hydrolase domain, family 43"/>
    <property type="match status" value="1"/>
</dbReference>
<dbReference type="EMBL" id="VSSQ01030363">
    <property type="protein sequence ID" value="MPM80874.1"/>
    <property type="molecule type" value="Genomic_DNA"/>
</dbReference>
<comment type="caution">
    <text evidence="1">The sequence shown here is derived from an EMBL/GenBank/DDBJ whole genome shotgun (WGS) entry which is preliminary data.</text>
</comment>
<name>A0A645CVE3_9ZZZZ</name>
<dbReference type="AlphaFoldDB" id="A0A645CVE3"/>
<accession>A0A645CVE3</accession>
<organism evidence="1">
    <name type="scientific">bioreactor metagenome</name>
    <dbReference type="NCBI Taxonomy" id="1076179"/>
    <lineage>
        <taxon>unclassified sequences</taxon>
        <taxon>metagenomes</taxon>
        <taxon>ecological metagenomes</taxon>
    </lineage>
</organism>
<protein>
    <submittedName>
        <fullName evidence="1">Uncharacterized protein</fullName>
    </submittedName>
</protein>